<evidence type="ECO:0000259" key="7">
    <source>
        <dbReference type="Pfam" id="PF07980"/>
    </source>
</evidence>
<dbReference type="Gene3D" id="1.25.40.390">
    <property type="match status" value="1"/>
</dbReference>
<dbReference type="PROSITE" id="PS51257">
    <property type="entry name" value="PROKAR_LIPOPROTEIN"/>
    <property type="match status" value="1"/>
</dbReference>
<feature type="chain" id="PRO_5045481268" evidence="6">
    <location>
        <begin position="24"/>
        <end position="535"/>
    </location>
</feature>
<protein>
    <submittedName>
        <fullName evidence="9">RagB/SusD family nutrient uptake outer membrane protein</fullName>
    </submittedName>
</protein>
<dbReference type="InterPro" id="IPR033985">
    <property type="entry name" value="SusD-like_N"/>
</dbReference>
<evidence type="ECO:0000256" key="6">
    <source>
        <dbReference type="SAM" id="SignalP"/>
    </source>
</evidence>
<evidence type="ECO:0000256" key="2">
    <source>
        <dbReference type="ARBA" id="ARBA00006275"/>
    </source>
</evidence>
<keyword evidence="10" id="KW-1185">Reference proteome</keyword>
<dbReference type="InterPro" id="IPR011990">
    <property type="entry name" value="TPR-like_helical_dom_sf"/>
</dbReference>
<evidence type="ECO:0000313" key="9">
    <source>
        <dbReference type="EMBL" id="MBO1362245.1"/>
    </source>
</evidence>
<dbReference type="RefSeq" id="WP_107581559.1">
    <property type="nucleotide sequence ID" value="NZ_JAERMS010000001.1"/>
</dbReference>
<comment type="caution">
    <text evidence="9">The sequence shown here is derived from an EMBL/GenBank/DDBJ whole genome shotgun (WGS) entry which is preliminary data.</text>
</comment>
<feature type="domain" description="SusD-like N-terminal" evidence="8">
    <location>
        <begin position="93"/>
        <end position="184"/>
    </location>
</feature>
<keyword evidence="5" id="KW-0998">Cell outer membrane</keyword>
<comment type="subcellular location">
    <subcellularLocation>
        <location evidence="1">Cell outer membrane</location>
    </subcellularLocation>
</comment>
<name>A0ABS3M292_9BACT</name>
<dbReference type="Pfam" id="PF07980">
    <property type="entry name" value="SusD_RagB"/>
    <property type="match status" value="1"/>
</dbReference>
<accession>A0ABS3M292</accession>
<evidence type="ECO:0000256" key="3">
    <source>
        <dbReference type="ARBA" id="ARBA00022729"/>
    </source>
</evidence>
<sequence length="535" mass="60738">MKRFLFPSLLVILLVSCSLNEHPKDQIPEEQAYTTARQLYQNTVATLYNYIGGDADGQGLQGTCRGVYDLNTFGSDEAMLPTRGGDWYDGGLWQAMYKHSWAPGHDLCKNAWLYLYKVITLCNRSLETLQAHGNLVDAATLRGYQAEVRACRAMYYWYLMDLFGNVPLITSSDVSMSQVTQEKRSITFAFIVKELQTVLPDLADENSVKSGYYYGRVTRPVACFILAKLMLNAEVYGDDDWTDGQRPDGSRMKFSVDGQTMNAWQATVYYCDKLDASFALMPNYRDNFLVHNETSTENIFVIPMDKNFYRQQQQNLFRSYHYRHAAAYGFTGENGSCATRKALEVFGYATKAEDPRFGENYFAGPVVDLNGNAVADRGGKQLVYYPTAVEMNLSGSPYVETAGARMRKYEVDKNALKDGKLMDNDIVLFRLADALLMRAEAKVRMGQSGQSDFDRVRSRSTGAHREATLLNILDERLLELAWEGWRRQDLIRFGLFRSLYDGNDRVKEDDGHTTVYPIPADVRAMNVKLVQNKGY</sequence>
<dbReference type="Proteomes" id="UP000664265">
    <property type="component" value="Unassembled WGS sequence"/>
</dbReference>
<comment type="similarity">
    <text evidence="2">Belongs to the SusD family.</text>
</comment>
<dbReference type="SUPFAM" id="SSF48452">
    <property type="entry name" value="TPR-like"/>
    <property type="match status" value="1"/>
</dbReference>
<dbReference type="Pfam" id="PF14322">
    <property type="entry name" value="SusD-like_3"/>
    <property type="match status" value="1"/>
</dbReference>
<proteinExistence type="inferred from homology"/>
<feature type="signal peptide" evidence="6">
    <location>
        <begin position="1"/>
        <end position="23"/>
    </location>
</feature>
<organism evidence="9 10">
    <name type="scientific">Prevotella illustrans</name>
    <dbReference type="NCBI Taxonomy" id="2800387"/>
    <lineage>
        <taxon>Bacteria</taxon>
        <taxon>Pseudomonadati</taxon>
        <taxon>Bacteroidota</taxon>
        <taxon>Bacteroidia</taxon>
        <taxon>Bacteroidales</taxon>
        <taxon>Prevotellaceae</taxon>
        <taxon>Prevotella</taxon>
    </lineage>
</organism>
<dbReference type="InterPro" id="IPR012944">
    <property type="entry name" value="SusD_RagB_dom"/>
</dbReference>
<dbReference type="EMBL" id="JAERMS010000001">
    <property type="protein sequence ID" value="MBO1362245.1"/>
    <property type="molecule type" value="Genomic_DNA"/>
</dbReference>
<evidence type="ECO:0000259" key="8">
    <source>
        <dbReference type="Pfam" id="PF14322"/>
    </source>
</evidence>
<evidence type="ECO:0000256" key="1">
    <source>
        <dbReference type="ARBA" id="ARBA00004442"/>
    </source>
</evidence>
<keyword evidence="4" id="KW-0472">Membrane</keyword>
<evidence type="ECO:0000256" key="5">
    <source>
        <dbReference type="ARBA" id="ARBA00023237"/>
    </source>
</evidence>
<feature type="domain" description="RagB/SusD" evidence="7">
    <location>
        <begin position="279"/>
        <end position="535"/>
    </location>
</feature>
<gene>
    <name evidence="9" type="ORF">JHU38_00355</name>
</gene>
<evidence type="ECO:0000256" key="4">
    <source>
        <dbReference type="ARBA" id="ARBA00023136"/>
    </source>
</evidence>
<keyword evidence="3 6" id="KW-0732">Signal</keyword>
<reference evidence="9 10" key="1">
    <citation type="submission" date="2021-01" db="EMBL/GenBank/DDBJ databases">
        <title>Prevotella A2931 sp. nov.</title>
        <authorList>
            <person name="Buhl M."/>
            <person name="Oberhettinger P."/>
        </authorList>
    </citation>
    <scope>NUCLEOTIDE SEQUENCE [LARGE SCALE GENOMIC DNA]</scope>
    <source>
        <strain evidence="9 10">A2931</strain>
    </source>
</reference>
<evidence type="ECO:0000313" key="10">
    <source>
        <dbReference type="Proteomes" id="UP000664265"/>
    </source>
</evidence>